<feature type="transmembrane region" description="Helical" evidence="7">
    <location>
        <begin position="571"/>
        <end position="590"/>
    </location>
</feature>
<feature type="transmembrane region" description="Helical" evidence="7">
    <location>
        <begin position="109"/>
        <end position="133"/>
    </location>
</feature>
<feature type="transmembrane region" description="Helical" evidence="7">
    <location>
        <begin position="198"/>
        <end position="219"/>
    </location>
</feature>
<dbReference type="InterPro" id="IPR000515">
    <property type="entry name" value="MetI-like"/>
</dbReference>
<evidence type="ECO:0000256" key="6">
    <source>
        <dbReference type="ARBA" id="ARBA00023136"/>
    </source>
</evidence>
<gene>
    <name evidence="9" type="ORF">FDQ92_02470</name>
</gene>
<feature type="transmembrane region" description="Helical" evidence="7">
    <location>
        <begin position="304"/>
        <end position="326"/>
    </location>
</feature>
<feature type="transmembrane region" description="Helical" evidence="7">
    <location>
        <begin position="254"/>
        <end position="275"/>
    </location>
</feature>
<feature type="transmembrane region" description="Helical" evidence="7">
    <location>
        <begin position="74"/>
        <end position="97"/>
    </location>
</feature>
<dbReference type="GO" id="GO:0055085">
    <property type="term" value="P:transmembrane transport"/>
    <property type="evidence" value="ECO:0007669"/>
    <property type="project" value="InterPro"/>
</dbReference>
<evidence type="ECO:0000256" key="4">
    <source>
        <dbReference type="ARBA" id="ARBA00022692"/>
    </source>
</evidence>
<dbReference type="Gene3D" id="1.10.3720.10">
    <property type="entry name" value="MetI-like"/>
    <property type="match status" value="2"/>
</dbReference>
<dbReference type="SUPFAM" id="SSF161098">
    <property type="entry name" value="MetI-like"/>
    <property type="match status" value="2"/>
</dbReference>
<feature type="transmembrane region" description="Helical" evidence="7">
    <location>
        <begin position="29"/>
        <end position="54"/>
    </location>
</feature>
<dbReference type="EMBL" id="CP040098">
    <property type="protein sequence ID" value="QCQ21158.1"/>
    <property type="molecule type" value="Genomic_DNA"/>
</dbReference>
<feature type="domain" description="ABC transmembrane type-1" evidence="8">
    <location>
        <begin position="371"/>
        <end position="590"/>
    </location>
</feature>
<keyword evidence="2 7" id="KW-0813">Transport</keyword>
<proteinExistence type="inferred from homology"/>
<dbReference type="Proteomes" id="UP000298602">
    <property type="component" value="Chromosome"/>
</dbReference>
<feature type="transmembrane region" description="Helical" evidence="7">
    <location>
        <begin position="495"/>
        <end position="516"/>
    </location>
</feature>
<comment type="subcellular location">
    <subcellularLocation>
        <location evidence="1 7">Cell membrane</location>
        <topology evidence="1 7">Multi-pass membrane protein</topology>
    </subcellularLocation>
</comment>
<dbReference type="PROSITE" id="PS50928">
    <property type="entry name" value="ABC_TM1"/>
    <property type="match status" value="2"/>
</dbReference>
<dbReference type="Pfam" id="PF00528">
    <property type="entry name" value="BPD_transp_1"/>
    <property type="match status" value="2"/>
</dbReference>
<evidence type="ECO:0000313" key="9">
    <source>
        <dbReference type="EMBL" id="QCQ21158.1"/>
    </source>
</evidence>
<dbReference type="RefSeq" id="WP_137423127.1">
    <property type="nucleotide sequence ID" value="NZ_CP040098.1"/>
</dbReference>
<evidence type="ECO:0000256" key="5">
    <source>
        <dbReference type="ARBA" id="ARBA00022989"/>
    </source>
</evidence>
<evidence type="ECO:0000256" key="1">
    <source>
        <dbReference type="ARBA" id="ARBA00004651"/>
    </source>
</evidence>
<evidence type="ECO:0000313" key="10">
    <source>
        <dbReference type="Proteomes" id="UP000298602"/>
    </source>
</evidence>
<keyword evidence="4 7" id="KW-0812">Transmembrane</keyword>
<keyword evidence="3" id="KW-1003">Cell membrane</keyword>
<organism evidence="9 10">
    <name type="scientific">Desulfoglaeba alkanexedens ALDC</name>
    <dbReference type="NCBI Taxonomy" id="980445"/>
    <lineage>
        <taxon>Bacteria</taxon>
        <taxon>Pseudomonadati</taxon>
        <taxon>Thermodesulfobacteriota</taxon>
        <taxon>Syntrophobacteria</taxon>
        <taxon>Syntrophobacterales</taxon>
        <taxon>Syntrophobacteraceae</taxon>
        <taxon>Desulfoglaeba</taxon>
    </lineage>
</organism>
<name>A0A4P8L065_9BACT</name>
<dbReference type="CDD" id="cd06261">
    <property type="entry name" value="TM_PBP2"/>
    <property type="match status" value="2"/>
</dbReference>
<dbReference type="PANTHER" id="PTHR30183:SF3">
    <property type="entry name" value="MOLYBDENUM TRANSPORT SYSTEM PERMEASE PROTEIN MODB"/>
    <property type="match status" value="1"/>
</dbReference>
<feature type="transmembrane region" description="Helical" evidence="7">
    <location>
        <begin position="409"/>
        <end position="430"/>
    </location>
</feature>
<feature type="transmembrane region" description="Helical" evidence="7">
    <location>
        <begin position="450"/>
        <end position="474"/>
    </location>
</feature>
<dbReference type="GO" id="GO:0005886">
    <property type="term" value="C:plasma membrane"/>
    <property type="evidence" value="ECO:0007669"/>
    <property type="project" value="UniProtKB-SubCell"/>
</dbReference>
<feature type="domain" description="ABC transmembrane type-1" evidence="8">
    <location>
        <begin position="74"/>
        <end position="276"/>
    </location>
</feature>
<reference evidence="9 10" key="2">
    <citation type="submission" date="2019-05" db="EMBL/GenBank/DDBJ databases">
        <authorList>
            <person name="Suflita J.M."/>
            <person name="Marks C.R."/>
        </authorList>
    </citation>
    <scope>NUCLEOTIDE SEQUENCE [LARGE SCALE GENOMIC DNA]</scope>
    <source>
        <strain evidence="9 10">ALDC</strain>
    </source>
</reference>
<feature type="transmembrane region" description="Helical" evidence="7">
    <location>
        <begin position="373"/>
        <end position="397"/>
    </location>
</feature>
<dbReference type="AlphaFoldDB" id="A0A4P8L065"/>
<keyword evidence="6 7" id="KW-0472">Membrane</keyword>
<dbReference type="OrthoDB" id="9795403at2"/>
<keyword evidence="10" id="KW-1185">Reference proteome</keyword>
<reference evidence="9 10" key="1">
    <citation type="submission" date="2019-05" db="EMBL/GenBank/DDBJ databases">
        <title>The Complete Genome Sequence of the n-alkane-degrading Desulfoglaeba alkanexedens ALDC reveals multiple alkylsuccinate synthase gene clusters.</title>
        <authorList>
            <person name="Callaghan A.V."/>
            <person name="Davidova I.A."/>
            <person name="Duncan K.E."/>
            <person name="Morris B."/>
            <person name="McInerney M.J."/>
        </authorList>
    </citation>
    <scope>NUCLEOTIDE SEQUENCE [LARGE SCALE GENOMIC DNA]</scope>
    <source>
        <strain evidence="9 10">ALDC</strain>
    </source>
</reference>
<protein>
    <submittedName>
        <fullName evidence="9">Iron ABC transporter permease</fullName>
    </submittedName>
</protein>
<comment type="similarity">
    <text evidence="7">Belongs to the binding-protein-dependent transport system permease family.</text>
</comment>
<dbReference type="KEGG" id="dax:FDQ92_02470"/>
<evidence type="ECO:0000256" key="7">
    <source>
        <dbReference type="RuleBase" id="RU363032"/>
    </source>
</evidence>
<sequence>MGAGKSAAAGSAPVMPPRFRPRGAFRGRWWPAVAGGCILLVVVFYLTMVVSNWIYLGWSDTVYFFSQPRMWQRFWLTVWTSSVSTSISLLFGIPAGYALSRFSFPCRNLFAAVIDLPIVVSPAVVGAFLFGITTRFPFDLVSSHYDIYIGRNVYGVLLVQFTVTCAFCARLMKATFDMIPPRFETVSRSLGASNFRTFFKVVLPLAKNGIMASMFVVWARAAAEWEGLMLFVGASEGKTDIMPFAIYLDWNGGMMGWVVSMTIVCILMAVTAMAAMRLIGGKAMSGDVSAPVATASRCGVGDRLLFKAFFGSFVGFLFCFSAWLFLSNIDQLFVTEAARETRELLAWDDNREIMNRFAGGFWRDPYFWKSLNLTLMITVITTAIAAVLGIPAAYALSRYPIRGKWFIEILFSSVIVIPASSVGLCLIVMFNYGPLWKLQQHLGFRFAHSIFPGMIIASFVLSFALGLSAWKATFESINPRFEHVARSLGSSRWRAFRTVTLPLAKSGLIAGIILAWTRAMAEFGAVLFFCGTFRELPPERFSAFEQALHIDRADWLSVAVWAQIEFGNVEYGFALAYILVLIGGVSVYVMHRIGAKGYVW</sequence>
<evidence type="ECO:0000256" key="3">
    <source>
        <dbReference type="ARBA" id="ARBA00022475"/>
    </source>
</evidence>
<evidence type="ECO:0000256" key="2">
    <source>
        <dbReference type="ARBA" id="ARBA00022448"/>
    </source>
</evidence>
<dbReference type="PANTHER" id="PTHR30183">
    <property type="entry name" value="MOLYBDENUM TRANSPORT SYSTEM PERMEASE PROTEIN MODB"/>
    <property type="match status" value="1"/>
</dbReference>
<evidence type="ECO:0000259" key="8">
    <source>
        <dbReference type="PROSITE" id="PS50928"/>
    </source>
</evidence>
<accession>A0A4P8L065</accession>
<keyword evidence="5 7" id="KW-1133">Transmembrane helix</keyword>
<feature type="transmembrane region" description="Helical" evidence="7">
    <location>
        <begin position="153"/>
        <end position="172"/>
    </location>
</feature>
<dbReference type="InterPro" id="IPR035906">
    <property type="entry name" value="MetI-like_sf"/>
</dbReference>